<dbReference type="InterPro" id="IPR053235">
    <property type="entry name" value="Ser_Thr_kinase"/>
</dbReference>
<gene>
    <name evidence="10" type="ORF">SteCoe_37689</name>
</gene>
<dbReference type="GO" id="GO:0005737">
    <property type="term" value="C:cytoplasm"/>
    <property type="evidence" value="ECO:0007669"/>
    <property type="project" value="TreeGrafter"/>
</dbReference>
<dbReference type="GO" id="GO:0005524">
    <property type="term" value="F:ATP binding"/>
    <property type="evidence" value="ECO:0007669"/>
    <property type="project" value="UniProtKB-KW"/>
</dbReference>
<evidence type="ECO:0000256" key="1">
    <source>
        <dbReference type="ARBA" id="ARBA00012513"/>
    </source>
</evidence>
<dbReference type="EC" id="2.7.11.1" evidence="1"/>
<comment type="caution">
    <text evidence="10">The sequence shown here is derived from an EMBL/GenBank/DDBJ whole genome shotgun (WGS) entry which is preliminary data.</text>
</comment>
<dbReference type="SUPFAM" id="SSF56112">
    <property type="entry name" value="Protein kinase-like (PK-like)"/>
    <property type="match status" value="1"/>
</dbReference>
<comment type="catalytic activity">
    <reaction evidence="8">
        <text>L-seryl-[protein] + ATP = O-phospho-L-seryl-[protein] + ADP + H(+)</text>
        <dbReference type="Rhea" id="RHEA:17989"/>
        <dbReference type="Rhea" id="RHEA-COMP:9863"/>
        <dbReference type="Rhea" id="RHEA-COMP:11604"/>
        <dbReference type="ChEBI" id="CHEBI:15378"/>
        <dbReference type="ChEBI" id="CHEBI:29999"/>
        <dbReference type="ChEBI" id="CHEBI:30616"/>
        <dbReference type="ChEBI" id="CHEBI:83421"/>
        <dbReference type="ChEBI" id="CHEBI:456216"/>
        <dbReference type="EC" id="2.7.11.1"/>
    </reaction>
</comment>
<accession>A0A1R2AMI8</accession>
<evidence type="ECO:0000256" key="3">
    <source>
        <dbReference type="ARBA" id="ARBA00022679"/>
    </source>
</evidence>
<evidence type="ECO:0000313" key="11">
    <source>
        <dbReference type="Proteomes" id="UP000187209"/>
    </source>
</evidence>
<dbReference type="InterPro" id="IPR011009">
    <property type="entry name" value="Kinase-like_dom_sf"/>
</dbReference>
<dbReference type="Pfam" id="PF00069">
    <property type="entry name" value="Pkinase"/>
    <property type="match status" value="1"/>
</dbReference>
<proteinExistence type="predicted"/>
<dbReference type="PROSITE" id="PS50011">
    <property type="entry name" value="PROTEIN_KINASE_DOM"/>
    <property type="match status" value="1"/>
</dbReference>
<evidence type="ECO:0000256" key="6">
    <source>
        <dbReference type="ARBA" id="ARBA00022840"/>
    </source>
</evidence>
<evidence type="ECO:0000313" key="10">
    <source>
        <dbReference type="EMBL" id="OMJ65741.1"/>
    </source>
</evidence>
<dbReference type="EMBL" id="MPUH01001962">
    <property type="protein sequence ID" value="OMJ65741.1"/>
    <property type="molecule type" value="Genomic_DNA"/>
</dbReference>
<reference evidence="10 11" key="1">
    <citation type="submission" date="2016-11" db="EMBL/GenBank/DDBJ databases">
        <title>The macronuclear genome of Stentor coeruleus: a giant cell with tiny introns.</title>
        <authorList>
            <person name="Slabodnick M."/>
            <person name="Ruby J.G."/>
            <person name="Reiff S.B."/>
            <person name="Swart E.C."/>
            <person name="Gosai S."/>
            <person name="Prabakaran S."/>
            <person name="Witkowska E."/>
            <person name="Larue G.E."/>
            <person name="Fisher S."/>
            <person name="Freeman R.M."/>
            <person name="Gunawardena J."/>
            <person name="Chu W."/>
            <person name="Stover N.A."/>
            <person name="Gregory B.D."/>
            <person name="Nowacki M."/>
            <person name="Derisi J."/>
            <person name="Roy S.W."/>
            <person name="Marshall W.F."/>
            <person name="Sood P."/>
        </authorList>
    </citation>
    <scope>NUCLEOTIDE SEQUENCE [LARGE SCALE GENOMIC DNA]</scope>
    <source>
        <strain evidence="10">WM001</strain>
    </source>
</reference>
<dbReference type="AlphaFoldDB" id="A0A1R2AMI8"/>
<evidence type="ECO:0000256" key="7">
    <source>
        <dbReference type="ARBA" id="ARBA00047899"/>
    </source>
</evidence>
<keyword evidence="2" id="KW-0723">Serine/threonine-protein kinase</keyword>
<keyword evidence="3" id="KW-0808">Transferase</keyword>
<feature type="domain" description="Protein kinase" evidence="9">
    <location>
        <begin position="50"/>
        <end position="322"/>
    </location>
</feature>
<dbReference type="Proteomes" id="UP000187209">
    <property type="component" value="Unassembled WGS sequence"/>
</dbReference>
<sequence length="331" mass="38234">MISEKKYFYKIRHLLISNSRDSEMDTKLDGLHKKDLNESNILSLNETTRFSTIASLSLVDFSFNTNMNTSPDDYFLTSLLVKQNYIYQNQINLRCSSESKTTSFIDDIKVDHVLIENTLDFRSVYANMALNHSHIPRCLGILEENDKVFALVEHYNCCLEDILDGYKYKEKNVRKFLGIIKAVILLQNKGISHGNINLRAILINYKGKYALGGLDSLKKFYEQSTMNKDYHFCAPEQLIEKLVLPSTDVWALACVFYMIVTGKLPYDDIYNIDSCIEQVAFEGKKPREINDSVYLQFKDVFNASFQIEPRKRPSIDMLYTLIKTSIGPRNI</sequence>
<comment type="catalytic activity">
    <reaction evidence="7">
        <text>L-threonyl-[protein] + ATP = O-phospho-L-threonyl-[protein] + ADP + H(+)</text>
        <dbReference type="Rhea" id="RHEA:46608"/>
        <dbReference type="Rhea" id="RHEA-COMP:11060"/>
        <dbReference type="Rhea" id="RHEA-COMP:11605"/>
        <dbReference type="ChEBI" id="CHEBI:15378"/>
        <dbReference type="ChEBI" id="CHEBI:30013"/>
        <dbReference type="ChEBI" id="CHEBI:30616"/>
        <dbReference type="ChEBI" id="CHEBI:61977"/>
        <dbReference type="ChEBI" id="CHEBI:456216"/>
        <dbReference type="EC" id="2.7.11.1"/>
    </reaction>
</comment>
<evidence type="ECO:0000256" key="2">
    <source>
        <dbReference type="ARBA" id="ARBA00022527"/>
    </source>
</evidence>
<dbReference type="SMART" id="SM00220">
    <property type="entry name" value="S_TKc"/>
    <property type="match status" value="1"/>
</dbReference>
<dbReference type="PANTHER" id="PTHR24361:SF433">
    <property type="entry name" value="PROTEIN KINASE DOMAIN-CONTAINING PROTEIN"/>
    <property type="match status" value="1"/>
</dbReference>
<evidence type="ECO:0000256" key="5">
    <source>
        <dbReference type="ARBA" id="ARBA00022777"/>
    </source>
</evidence>
<dbReference type="InterPro" id="IPR000719">
    <property type="entry name" value="Prot_kinase_dom"/>
</dbReference>
<keyword evidence="11" id="KW-1185">Reference proteome</keyword>
<name>A0A1R2AMI8_9CILI</name>
<keyword evidence="4" id="KW-0547">Nucleotide-binding</keyword>
<dbReference type="Gene3D" id="1.10.510.10">
    <property type="entry name" value="Transferase(Phosphotransferase) domain 1"/>
    <property type="match status" value="1"/>
</dbReference>
<organism evidence="10 11">
    <name type="scientific">Stentor coeruleus</name>
    <dbReference type="NCBI Taxonomy" id="5963"/>
    <lineage>
        <taxon>Eukaryota</taxon>
        <taxon>Sar</taxon>
        <taxon>Alveolata</taxon>
        <taxon>Ciliophora</taxon>
        <taxon>Postciliodesmatophora</taxon>
        <taxon>Heterotrichea</taxon>
        <taxon>Heterotrichida</taxon>
        <taxon>Stentoridae</taxon>
        <taxon>Stentor</taxon>
    </lineage>
</organism>
<evidence type="ECO:0000256" key="8">
    <source>
        <dbReference type="ARBA" id="ARBA00048679"/>
    </source>
</evidence>
<evidence type="ECO:0000256" key="4">
    <source>
        <dbReference type="ARBA" id="ARBA00022741"/>
    </source>
</evidence>
<protein>
    <recommendedName>
        <fullName evidence="1">non-specific serine/threonine protein kinase</fullName>
        <ecNumber evidence="1">2.7.11.1</ecNumber>
    </recommendedName>
</protein>
<evidence type="ECO:0000259" key="9">
    <source>
        <dbReference type="PROSITE" id="PS50011"/>
    </source>
</evidence>
<keyword evidence="5" id="KW-0418">Kinase</keyword>
<dbReference type="PANTHER" id="PTHR24361">
    <property type="entry name" value="MITOGEN-ACTIVATED KINASE KINASE KINASE"/>
    <property type="match status" value="1"/>
</dbReference>
<dbReference type="GO" id="GO:0004674">
    <property type="term" value="F:protein serine/threonine kinase activity"/>
    <property type="evidence" value="ECO:0007669"/>
    <property type="project" value="UniProtKB-KW"/>
</dbReference>
<keyword evidence="6" id="KW-0067">ATP-binding</keyword>